<dbReference type="InterPro" id="IPR047657">
    <property type="entry name" value="PmbA"/>
</dbReference>
<dbReference type="RefSeq" id="WP_196987229.1">
    <property type="nucleotide sequence ID" value="NZ_JADWYS010000001.1"/>
</dbReference>
<evidence type="ECO:0000313" key="3">
    <source>
        <dbReference type="Proteomes" id="UP000651050"/>
    </source>
</evidence>
<dbReference type="PANTHER" id="PTHR43421">
    <property type="entry name" value="METALLOPROTEASE PMBA"/>
    <property type="match status" value="1"/>
</dbReference>
<sequence>MAYDTDLLSPASSALDMMRAAGFEHAQVTASRSALDELNANENVPTLLRSTESFKLQLQGIVDGRSASAEVVGFDKERVQSAIADLFADAGSAPRDDANAVSSGQTAKIVRGPQQGDREQLAGSIAQVLAFREREAPQMMVRQAEAQHHLYGWQTLTTGGSDLSGSLGWYSFVVGGTARDGAKSSSMAYTWGNTDQLSSAPIEQQFGIADMFRSALKQIETRPVDSKFEGDVVLMPHAVESLMGWLLGQLGDMQLIAGSSVYRERVGQQIASPLFTLRSRFDASGVAPVSADAFVTPDLTVVDQGTLKTLTPTLYGSRKTGLRHVPVAPGGWDVAPGTTPLADMVGGVRRGALVGRLSMGAPAPNGNFSGVIKNSFAIDGGEVGPALSETMITGNMAKMLQDITAVSRETQDGSGVRLPWLRISGLHFS</sequence>
<dbReference type="InterPro" id="IPR036059">
    <property type="entry name" value="TldD/PmbA_sf"/>
</dbReference>
<comment type="caution">
    <text evidence="2">The sequence shown here is derived from an EMBL/GenBank/DDBJ whole genome shotgun (WGS) entry which is preliminary data.</text>
</comment>
<dbReference type="Gene3D" id="3.30.2290.10">
    <property type="entry name" value="PmbA/TldD superfamily"/>
    <property type="match status" value="1"/>
</dbReference>
<keyword evidence="3" id="KW-1185">Reference proteome</keyword>
<dbReference type="SUPFAM" id="SSF111283">
    <property type="entry name" value="Putative modulator of DNA gyrase, PmbA/TldD"/>
    <property type="match status" value="1"/>
</dbReference>
<reference evidence="2" key="1">
    <citation type="submission" date="2020-11" db="EMBL/GenBank/DDBJ databases">
        <title>Bacterial whole genome sequence for Caenimonas sp. DR4.4.</title>
        <authorList>
            <person name="Le V."/>
            <person name="Ko S.-R."/>
            <person name="Ahn C.-Y."/>
            <person name="Oh H.-M."/>
        </authorList>
    </citation>
    <scope>NUCLEOTIDE SEQUENCE</scope>
    <source>
        <strain evidence="2">DR4.4</strain>
    </source>
</reference>
<dbReference type="InterPro" id="IPR035068">
    <property type="entry name" value="TldD/PmbA_N"/>
</dbReference>
<dbReference type="GO" id="GO:0006508">
    <property type="term" value="P:proteolysis"/>
    <property type="evidence" value="ECO:0007669"/>
    <property type="project" value="InterPro"/>
</dbReference>
<gene>
    <name evidence="2" type="ORF">I5803_15475</name>
</gene>
<proteinExistence type="predicted"/>
<dbReference type="Proteomes" id="UP000651050">
    <property type="component" value="Unassembled WGS sequence"/>
</dbReference>
<dbReference type="InterPro" id="IPR045569">
    <property type="entry name" value="Metalloprtase-TldD/E_C"/>
</dbReference>
<name>A0A931MHU2_9BURK</name>
<dbReference type="Pfam" id="PF19289">
    <property type="entry name" value="PmbA_TldD_3rd"/>
    <property type="match status" value="1"/>
</dbReference>
<dbReference type="EMBL" id="JADWYS010000001">
    <property type="protein sequence ID" value="MBG9389431.1"/>
    <property type="molecule type" value="Genomic_DNA"/>
</dbReference>
<dbReference type="GO" id="GO:0008237">
    <property type="term" value="F:metallopeptidase activity"/>
    <property type="evidence" value="ECO:0007669"/>
    <property type="project" value="InterPro"/>
</dbReference>
<evidence type="ECO:0000259" key="1">
    <source>
        <dbReference type="Pfam" id="PF19289"/>
    </source>
</evidence>
<protein>
    <recommendedName>
        <fullName evidence="1">Metalloprotease TldD/E C-terminal domain-containing protein</fullName>
    </recommendedName>
</protein>
<dbReference type="PANTHER" id="PTHR43421:SF1">
    <property type="entry name" value="METALLOPROTEASE PMBA"/>
    <property type="match status" value="1"/>
</dbReference>
<evidence type="ECO:0000313" key="2">
    <source>
        <dbReference type="EMBL" id="MBG9389431.1"/>
    </source>
</evidence>
<accession>A0A931MHU2</accession>
<organism evidence="2 3">
    <name type="scientific">Caenimonas aquaedulcis</name>
    <dbReference type="NCBI Taxonomy" id="2793270"/>
    <lineage>
        <taxon>Bacteria</taxon>
        <taxon>Pseudomonadati</taxon>
        <taxon>Pseudomonadota</taxon>
        <taxon>Betaproteobacteria</taxon>
        <taxon>Burkholderiales</taxon>
        <taxon>Comamonadaceae</taxon>
        <taxon>Caenimonas</taxon>
    </lineage>
</organism>
<dbReference type="AlphaFoldDB" id="A0A931MHU2"/>
<feature type="domain" description="Metalloprotease TldD/E C-terminal" evidence="1">
    <location>
        <begin position="231"/>
        <end position="428"/>
    </location>
</feature>
<dbReference type="GO" id="GO:0005829">
    <property type="term" value="C:cytosol"/>
    <property type="evidence" value="ECO:0007669"/>
    <property type="project" value="TreeGrafter"/>
</dbReference>